<dbReference type="Proteomes" id="UP000187181">
    <property type="component" value="Unassembled WGS sequence"/>
</dbReference>
<dbReference type="STRING" id="1317125.SAMN05444128_1841"/>
<proteinExistence type="predicted"/>
<evidence type="ECO:0000313" key="1">
    <source>
        <dbReference type="EMBL" id="SIT88440.1"/>
    </source>
</evidence>
<dbReference type="AlphaFoldDB" id="A0A1R3XB02"/>
<organism evidence="1 2">
    <name type="scientific">Pontibacter indicus</name>
    <dbReference type="NCBI Taxonomy" id="1317125"/>
    <lineage>
        <taxon>Bacteria</taxon>
        <taxon>Pseudomonadati</taxon>
        <taxon>Bacteroidota</taxon>
        <taxon>Cytophagia</taxon>
        <taxon>Cytophagales</taxon>
        <taxon>Hymenobacteraceae</taxon>
        <taxon>Pontibacter</taxon>
    </lineage>
</organism>
<reference evidence="2" key="1">
    <citation type="submission" date="2017-01" db="EMBL/GenBank/DDBJ databases">
        <authorList>
            <person name="Varghese N."/>
            <person name="Submissions S."/>
        </authorList>
    </citation>
    <scope>NUCLEOTIDE SEQUENCE [LARGE SCALE GENOMIC DNA]</scope>
    <source>
        <strain evidence="2">LP100</strain>
    </source>
</reference>
<keyword evidence="2" id="KW-1185">Reference proteome</keyword>
<gene>
    <name evidence="1" type="ORF">SAMN05444128_1841</name>
</gene>
<sequence>MKIIILLFVLVASFGFALKKTIDERVLLAERLQQDRVTLLYGAESSASQPVAML</sequence>
<protein>
    <submittedName>
        <fullName evidence="1">Uncharacterized protein</fullName>
    </submittedName>
</protein>
<dbReference type="RefSeq" id="WP_170871843.1">
    <property type="nucleotide sequence ID" value="NZ_FTPP01000002.1"/>
</dbReference>
<name>A0A1R3XB02_9BACT</name>
<dbReference type="EMBL" id="FTPP01000002">
    <property type="protein sequence ID" value="SIT88440.1"/>
    <property type="molecule type" value="Genomic_DNA"/>
</dbReference>
<evidence type="ECO:0000313" key="2">
    <source>
        <dbReference type="Proteomes" id="UP000187181"/>
    </source>
</evidence>
<accession>A0A1R3XB02</accession>